<feature type="compositionally biased region" description="Polar residues" evidence="1">
    <location>
        <begin position="141"/>
        <end position="152"/>
    </location>
</feature>
<organism evidence="2 3">
    <name type="scientific">Cylindrobasidium torrendii FP15055 ss-10</name>
    <dbReference type="NCBI Taxonomy" id="1314674"/>
    <lineage>
        <taxon>Eukaryota</taxon>
        <taxon>Fungi</taxon>
        <taxon>Dikarya</taxon>
        <taxon>Basidiomycota</taxon>
        <taxon>Agaricomycotina</taxon>
        <taxon>Agaricomycetes</taxon>
        <taxon>Agaricomycetidae</taxon>
        <taxon>Agaricales</taxon>
        <taxon>Marasmiineae</taxon>
        <taxon>Physalacriaceae</taxon>
        <taxon>Cylindrobasidium</taxon>
    </lineage>
</organism>
<gene>
    <name evidence="2" type="ORF">CYLTODRAFT_412115</name>
</gene>
<accession>A0A0D7B780</accession>
<dbReference type="AlphaFoldDB" id="A0A0D7B780"/>
<evidence type="ECO:0000313" key="3">
    <source>
        <dbReference type="Proteomes" id="UP000054007"/>
    </source>
</evidence>
<evidence type="ECO:0000313" key="2">
    <source>
        <dbReference type="EMBL" id="KIY66085.1"/>
    </source>
</evidence>
<dbReference type="EMBL" id="KN880566">
    <property type="protein sequence ID" value="KIY66085.1"/>
    <property type="molecule type" value="Genomic_DNA"/>
</dbReference>
<sequence length="437" mass="48626">MSIVLFNAESELFIWSIAASIIVSPRELFNDMIWIAKHWQAIYVVCRSAAYYVQSVQICGAHVNQLKQSTTSSRDRRRLTSHCHAQIRTAGPTPAMGCEGRSIGYHDQVQAIVPSLTQRSQYCQTHSQWPAHHSPFAEAEASTSKRVSSSMISEEHQARSHSGSHPSLPVPSTVAAQCTTPDPTITELTPCLRRRAALNLLLPLIAHGVHYILTPKDDFDKCKSAEAELLVQAEQHTGFSRQRTGELLALDMNEVFDCLATDTQSLSPVNTYLANPETLNYSPMLSAHQASSTAVRCAECQSDTQYHWRRPPRVGEHFEDMLWPVVVAPPFAIPMPPKVCELYAAVCSVFEMPVGTLAVHFRGVMDELLREHLFDHLDVKLLSEMGIDTRLELTMAAKEEARRVEMEGIGFTTGEDDGEWPLRKEASSHTILAAVLV</sequence>
<dbReference type="Proteomes" id="UP000054007">
    <property type="component" value="Unassembled WGS sequence"/>
</dbReference>
<protein>
    <submittedName>
        <fullName evidence="2">Uncharacterized protein</fullName>
    </submittedName>
</protein>
<feature type="region of interest" description="Disordered" evidence="1">
    <location>
        <begin position="136"/>
        <end position="175"/>
    </location>
</feature>
<name>A0A0D7B780_9AGAR</name>
<proteinExistence type="predicted"/>
<reference evidence="2 3" key="1">
    <citation type="journal article" date="2015" name="Fungal Genet. Biol.">
        <title>Evolution of novel wood decay mechanisms in Agaricales revealed by the genome sequences of Fistulina hepatica and Cylindrobasidium torrendii.</title>
        <authorList>
            <person name="Floudas D."/>
            <person name="Held B.W."/>
            <person name="Riley R."/>
            <person name="Nagy L.G."/>
            <person name="Koehler G."/>
            <person name="Ransdell A.S."/>
            <person name="Younus H."/>
            <person name="Chow J."/>
            <person name="Chiniquy J."/>
            <person name="Lipzen A."/>
            <person name="Tritt A."/>
            <person name="Sun H."/>
            <person name="Haridas S."/>
            <person name="LaButti K."/>
            <person name="Ohm R.A."/>
            <person name="Kues U."/>
            <person name="Blanchette R.A."/>
            <person name="Grigoriev I.V."/>
            <person name="Minto R.E."/>
            <person name="Hibbett D.S."/>
        </authorList>
    </citation>
    <scope>NUCLEOTIDE SEQUENCE [LARGE SCALE GENOMIC DNA]</scope>
    <source>
        <strain evidence="2 3">FP15055 ss-10</strain>
    </source>
</reference>
<keyword evidence="3" id="KW-1185">Reference proteome</keyword>
<evidence type="ECO:0000256" key="1">
    <source>
        <dbReference type="SAM" id="MobiDB-lite"/>
    </source>
</evidence>